<dbReference type="SUPFAM" id="SSF109604">
    <property type="entry name" value="HD-domain/PDEase-like"/>
    <property type="match status" value="1"/>
</dbReference>
<gene>
    <name evidence="12" type="ORF">N7G274_006912</name>
</gene>
<evidence type="ECO:0000256" key="6">
    <source>
        <dbReference type="ARBA" id="ARBA00011738"/>
    </source>
</evidence>
<dbReference type="Gene3D" id="1.10.3210.10">
    <property type="entry name" value="Hypothetical protein af1432"/>
    <property type="match status" value="1"/>
</dbReference>
<comment type="catalytic activity">
    <reaction evidence="1">
        <text>a 2'-deoxyribonucleoside 5'-phosphate + H2O = a 2'-deoxyribonucleoside + phosphate</text>
        <dbReference type="Rhea" id="RHEA:36167"/>
        <dbReference type="ChEBI" id="CHEBI:15377"/>
        <dbReference type="ChEBI" id="CHEBI:18274"/>
        <dbReference type="ChEBI" id="CHEBI:43474"/>
        <dbReference type="ChEBI" id="CHEBI:65317"/>
        <dbReference type="EC" id="3.1.3.89"/>
    </reaction>
</comment>
<keyword evidence="8" id="KW-0479">Metal-binding</keyword>
<reference evidence="12 13" key="1">
    <citation type="submission" date="2024-09" db="EMBL/GenBank/DDBJ databases">
        <title>Rethinking Asexuality: The Enigmatic Case of Functional Sexual Genes in Lepraria (Stereocaulaceae).</title>
        <authorList>
            <person name="Doellman M."/>
            <person name="Sun Y."/>
            <person name="Barcenas-Pena A."/>
            <person name="Lumbsch H.T."/>
            <person name="Grewe F."/>
        </authorList>
    </citation>
    <scope>NUCLEOTIDE SEQUENCE [LARGE SCALE GENOMIC DNA]</scope>
    <source>
        <strain evidence="12 13">Mercado 3170</strain>
    </source>
</reference>
<evidence type="ECO:0000256" key="3">
    <source>
        <dbReference type="ARBA" id="ARBA00001941"/>
    </source>
</evidence>
<dbReference type="Pfam" id="PF13023">
    <property type="entry name" value="HD_3"/>
    <property type="match status" value="1"/>
</dbReference>
<evidence type="ECO:0000313" key="13">
    <source>
        <dbReference type="Proteomes" id="UP001590950"/>
    </source>
</evidence>
<protein>
    <recommendedName>
        <fullName evidence="7">5'-deoxynucleotidase</fullName>
        <ecNumber evidence="7">3.1.3.89</ecNumber>
    </recommendedName>
</protein>
<comment type="function">
    <text evidence="4">Catalyzes the dephosphorylation of the nucleoside 5'-monophosphates deoxyadenosine monophosphate (dAMP), deoxycytidine monophosphate (dCMP), deoxyguanosine monophosphate (dGMP) and deoxythymidine monophosphate (dTMP).</text>
</comment>
<keyword evidence="9" id="KW-0378">Hydrolase</keyword>
<comment type="similarity">
    <text evidence="5">Belongs to the HDDC2 family.</text>
</comment>
<evidence type="ECO:0000256" key="10">
    <source>
        <dbReference type="SAM" id="MobiDB-lite"/>
    </source>
</evidence>
<organism evidence="12 13">
    <name type="scientific">Stereocaulon virgatum</name>
    <dbReference type="NCBI Taxonomy" id="373712"/>
    <lineage>
        <taxon>Eukaryota</taxon>
        <taxon>Fungi</taxon>
        <taxon>Dikarya</taxon>
        <taxon>Ascomycota</taxon>
        <taxon>Pezizomycotina</taxon>
        <taxon>Lecanoromycetes</taxon>
        <taxon>OSLEUM clade</taxon>
        <taxon>Lecanoromycetidae</taxon>
        <taxon>Lecanorales</taxon>
        <taxon>Lecanorineae</taxon>
        <taxon>Stereocaulaceae</taxon>
        <taxon>Stereocaulon</taxon>
    </lineage>
</organism>
<evidence type="ECO:0000256" key="5">
    <source>
        <dbReference type="ARBA" id="ARBA00009999"/>
    </source>
</evidence>
<dbReference type="SMART" id="SM00471">
    <property type="entry name" value="HDc"/>
    <property type="match status" value="1"/>
</dbReference>
<dbReference type="PANTHER" id="PTHR11845">
    <property type="entry name" value="5'-DEOXYNUCLEOTIDASE HDDC2"/>
    <property type="match status" value="1"/>
</dbReference>
<dbReference type="Proteomes" id="UP001590950">
    <property type="component" value="Unassembled WGS sequence"/>
</dbReference>
<dbReference type="InterPro" id="IPR003607">
    <property type="entry name" value="HD/PDEase_dom"/>
</dbReference>
<dbReference type="InterPro" id="IPR039356">
    <property type="entry name" value="YfbR/HDDC2"/>
</dbReference>
<feature type="domain" description="HD/PDEase" evidence="11">
    <location>
        <begin position="85"/>
        <end position="208"/>
    </location>
</feature>
<comment type="cofactor">
    <cofactor evidence="3">
        <name>Co(2+)</name>
        <dbReference type="ChEBI" id="CHEBI:48828"/>
    </cofactor>
</comment>
<evidence type="ECO:0000256" key="2">
    <source>
        <dbReference type="ARBA" id="ARBA00001936"/>
    </source>
</evidence>
<comment type="cofactor">
    <cofactor evidence="2">
        <name>Mn(2+)</name>
        <dbReference type="ChEBI" id="CHEBI:29035"/>
    </cofactor>
</comment>
<dbReference type="EC" id="3.1.3.89" evidence="7"/>
<evidence type="ECO:0000256" key="1">
    <source>
        <dbReference type="ARBA" id="ARBA00001638"/>
    </source>
</evidence>
<evidence type="ECO:0000256" key="9">
    <source>
        <dbReference type="ARBA" id="ARBA00022801"/>
    </source>
</evidence>
<name>A0ABR4A3G8_9LECA</name>
<proteinExistence type="inferred from homology"/>
<evidence type="ECO:0000256" key="8">
    <source>
        <dbReference type="ARBA" id="ARBA00022723"/>
    </source>
</evidence>
<dbReference type="EMBL" id="JBEFKJ010000021">
    <property type="protein sequence ID" value="KAL2040469.1"/>
    <property type="molecule type" value="Genomic_DNA"/>
</dbReference>
<dbReference type="InterPro" id="IPR006674">
    <property type="entry name" value="HD_domain"/>
</dbReference>
<comment type="subunit">
    <text evidence="6">Homodimer.</text>
</comment>
<comment type="caution">
    <text evidence="12">The sequence shown here is derived from an EMBL/GenBank/DDBJ whole genome shotgun (WGS) entry which is preliminary data.</text>
</comment>
<sequence>MSGPLPLTDANATTNGTAEPKLDAVSSVSPTEAPLTEPWSVNSVLSTLPNPTPTTPPTTPIPFLHLLERLKTTKREGWRRFGITHGESISDHMYRMSIITLLAPPSLSNTLNIPHCTKMALVHDMAEALVGDITPVDGITKEEKSRREAETMGYLSETLLGKWGGGEQGREIRDVWEEYEEGKTRESVFVHDVDKIELLLQMVEYERRGPEEAKGKLDLGEFAHVARKIQGSEVKEWARDVLREREEFWKGRGENATMLGAGKEL</sequence>
<keyword evidence="13" id="KW-1185">Reference proteome</keyword>
<accession>A0ABR4A3G8</accession>
<evidence type="ECO:0000256" key="7">
    <source>
        <dbReference type="ARBA" id="ARBA00012964"/>
    </source>
</evidence>
<evidence type="ECO:0000313" key="12">
    <source>
        <dbReference type="EMBL" id="KAL2040469.1"/>
    </source>
</evidence>
<evidence type="ECO:0000259" key="11">
    <source>
        <dbReference type="SMART" id="SM00471"/>
    </source>
</evidence>
<dbReference type="PANTHER" id="PTHR11845:SF13">
    <property type="entry name" value="5'-DEOXYNUCLEOTIDASE HDDC2"/>
    <property type="match status" value="1"/>
</dbReference>
<feature type="region of interest" description="Disordered" evidence="10">
    <location>
        <begin position="1"/>
        <end position="34"/>
    </location>
</feature>
<evidence type="ECO:0000256" key="4">
    <source>
        <dbReference type="ARBA" id="ARBA00004074"/>
    </source>
</evidence>